<dbReference type="InterPro" id="IPR013083">
    <property type="entry name" value="Znf_RING/FYVE/PHD"/>
</dbReference>
<dbReference type="SMART" id="SM00249">
    <property type="entry name" value="PHD"/>
    <property type="match status" value="1"/>
</dbReference>
<evidence type="ECO:0000313" key="8">
    <source>
        <dbReference type="EMBL" id="KAA8529835.1"/>
    </source>
</evidence>
<dbReference type="GO" id="GO:0008270">
    <property type="term" value="F:zinc ion binding"/>
    <property type="evidence" value="ECO:0007669"/>
    <property type="project" value="UniProtKB-KW"/>
</dbReference>
<evidence type="ECO:0000259" key="7">
    <source>
        <dbReference type="PROSITE" id="PS50016"/>
    </source>
</evidence>
<dbReference type="Pfam" id="PF25565">
    <property type="entry name" value="Ubiquitin_At1g33420"/>
    <property type="match status" value="1"/>
</dbReference>
<dbReference type="PANTHER" id="PTHR46201:SF8">
    <property type="entry name" value="CHROMATIN REGULATOR PHD FAMILY"/>
    <property type="match status" value="1"/>
</dbReference>
<keyword evidence="9" id="KW-1185">Reference proteome</keyword>
<dbReference type="InterPro" id="IPR057765">
    <property type="entry name" value="MS1-like_ubiquitin"/>
</dbReference>
<proteinExistence type="predicted"/>
<evidence type="ECO:0000256" key="2">
    <source>
        <dbReference type="ARBA" id="ARBA00022771"/>
    </source>
</evidence>
<dbReference type="Proteomes" id="UP000325577">
    <property type="component" value="Linkage Group LG20"/>
</dbReference>
<dbReference type="PANTHER" id="PTHR46201">
    <property type="entry name" value="PHD FINGER PROTEIN MALE MEIOCYTE DEATH 1-RELATED"/>
    <property type="match status" value="1"/>
</dbReference>
<dbReference type="Pfam" id="PF00628">
    <property type="entry name" value="PHD"/>
    <property type="match status" value="1"/>
</dbReference>
<accession>A0A5J5AFI9</accession>
<dbReference type="InterPro" id="IPR019787">
    <property type="entry name" value="Znf_PHD-finger"/>
</dbReference>
<organism evidence="8 9">
    <name type="scientific">Nyssa sinensis</name>
    <dbReference type="NCBI Taxonomy" id="561372"/>
    <lineage>
        <taxon>Eukaryota</taxon>
        <taxon>Viridiplantae</taxon>
        <taxon>Streptophyta</taxon>
        <taxon>Embryophyta</taxon>
        <taxon>Tracheophyta</taxon>
        <taxon>Spermatophyta</taxon>
        <taxon>Magnoliopsida</taxon>
        <taxon>eudicotyledons</taxon>
        <taxon>Gunneridae</taxon>
        <taxon>Pentapetalae</taxon>
        <taxon>asterids</taxon>
        <taxon>Cornales</taxon>
        <taxon>Nyssaceae</taxon>
        <taxon>Nyssa</taxon>
    </lineage>
</organism>
<evidence type="ECO:0000256" key="5">
    <source>
        <dbReference type="ARBA" id="ARBA00023163"/>
    </source>
</evidence>
<dbReference type="InterPro" id="IPR059080">
    <property type="entry name" value="WHD_PTC1"/>
</dbReference>
<evidence type="ECO:0000256" key="1">
    <source>
        <dbReference type="ARBA" id="ARBA00022723"/>
    </source>
</evidence>
<feature type="domain" description="PHD-type" evidence="7">
    <location>
        <begin position="700"/>
        <end position="749"/>
    </location>
</feature>
<dbReference type="AlphaFoldDB" id="A0A5J5AFI9"/>
<dbReference type="PROSITE" id="PS50016">
    <property type="entry name" value="ZF_PHD_2"/>
    <property type="match status" value="1"/>
</dbReference>
<keyword evidence="4" id="KW-0805">Transcription regulation</keyword>
<sequence length="749" mass="85128">METTNLEPCKYRKRKPKLFGFHSFPNTGSMIGMCGHFRDNIRLLLQECGEIQDYSVSGMPVWSTLLVSENNGIEFSLYIIEESVQHSLRPCCDHCKCVGWSHHFVSKRRYHMIIPLDDNLNRPLNKDSFELHTHLLHGVIHCNGFGHLLCINGIEEDPNYLEVSHIMDLWDRMCTTLQTRKISVNDVSKQGSMEMRLLHCVAYGHSWFGKWGYKFGHESFGVTEQKYNIAIQTLCTLKLDKIANDFNNTGKDREIQHLIRSYREVSQTQLVTISDLLQFILSFKSTAPIQRKTTTAIVNNASSKPSVRQHECQTLDKPISSARLVSLLANTDCRWPKRRLGYAIEVIVNVLKVKKAATDGKSTMSRQDLREAARQYIGDTGLLDFVLKSIKSFTVDNQIVHRSINPSTKLLEFTIHDDVNRAESSTESTTFLSSSMKSDSKWSDQRLEHAAEVVLNTLKENKAMLNGRSAMSREELRVATRLYIGDTGLIDFVLKSIDNSVFGDQIIFRIRNPSTKLIEFAIRDIIDQPEDGKFSDALALEPGLDPYEDVLFLYENVILGYSMPDSVCLATRVVLDIKHFVKEWLFKGEEINQQMTLTCRVLPSYELESEFTRPLPPGELFVVPPRITIGELKGVVQCALRDTYCVMGDFVVKQIGGLRMMDEEKELWCAVESGAHVWVRGRGLDLGTKLRYEGGADNWRVNCVCGARDDDGERMVACDGCQVWKHTRCSDINDDEAAPMVFLCANCRS</sequence>
<protein>
    <recommendedName>
        <fullName evidence="7">PHD-type domain-containing protein</fullName>
    </recommendedName>
</protein>
<dbReference type="InterPro" id="IPR011011">
    <property type="entry name" value="Znf_FYVE_PHD"/>
</dbReference>
<evidence type="ECO:0000256" key="6">
    <source>
        <dbReference type="PROSITE-ProRule" id="PRU00146"/>
    </source>
</evidence>
<evidence type="ECO:0000313" key="9">
    <source>
        <dbReference type="Proteomes" id="UP000325577"/>
    </source>
</evidence>
<dbReference type="CDD" id="cd15556">
    <property type="entry name" value="PHD_MMD1_like"/>
    <property type="match status" value="1"/>
</dbReference>
<dbReference type="OrthoDB" id="436852at2759"/>
<dbReference type="InterPro" id="IPR001965">
    <property type="entry name" value="Znf_PHD"/>
</dbReference>
<dbReference type="Pfam" id="PF25874">
    <property type="entry name" value="WHD_plant_repro"/>
    <property type="match status" value="2"/>
</dbReference>
<dbReference type="Gene3D" id="3.30.40.10">
    <property type="entry name" value="Zinc/RING finger domain, C3HC4 (zinc finger)"/>
    <property type="match status" value="1"/>
</dbReference>
<evidence type="ECO:0000256" key="4">
    <source>
        <dbReference type="ARBA" id="ARBA00023015"/>
    </source>
</evidence>
<evidence type="ECO:0000256" key="3">
    <source>
        <dbReference type="ARBA" id="ARBA00022833"/>
    </source>
</evidence>
<dbReference type="EMBL" id="CM018044">
    <property type="protein sequence ID" value="KAA8529835.1"/>
    <property type="molecule type" value="Genomic_DNA"/>
</dbReference>
<dbReference type="InterPro" id="IPR058054">
    <property type="entry name" value="Znf_MS1-like"/>
</dbReference>
<name>A0A5J5AFI9_9ASTE</name>
<keyword evidence="1" id="KW-0479">Metal-binding</keyword>
<gene>
    <name evidence="8" type="ORF">F0562_034361</name>
</gene>
<keyword evidence="2 6" id="KW-0863">Zinc-finger</keyword>
<reference evidence="8 9" key="1">
    <citation type="submission" date="2019-09" db="EMBL/GenBank/DDBJ databases">
        <title>A chromosome-level genome assembly of the Chinese tupelo Nyssa sinensis.</title>
        <authorList>
            <person name="Yang X."/>
            <person name="Kang M."/>
            <person name="Yang Y."/>
            <person name="Xiong H."/>
            <person name="Wang M."/>
            <person name="Zhang Z."/>
            <person name="Wang Z."/>
            <person name="Wu H."/>
            <person name="Ma T."/>
            <person name="Liu J."/>
            <person name="Xi Z."/>
        </authorList>
    </citation>
    <scope>NUCLEOTIDE SEQUENCE [LARGE SCALE GENOMIC DNA]</scope>
    <source>
        <strain evidence="8">J267</strain>
        <tissue evidence="8">Leaf</tissue>
    </source>
</reference>
<keyword evidence="5" id="KW-0804">Transcription</keyword>
<dbReference type="SUPFAM" id="SSF57903">
    <property type="entry name" value="FYVE/PHD zinc finger"/>
    <property type="match status" value="1"/>
</dbReference>
<keyword evidence="3" id="KW-0862">Zinc</keyword>